<evidence type="ECO:0000313" key="9">
    <source>
        <dbReference type="Proteomes" id="UP000053599"/>
    </source>
</evidence>
<comment type="subcellular location">
    <subcellularLocation>
        <location evidence="1">Nucleus</location>
    </subcellularLocation>
</comment>
<evidence type="ECO:0000256" key="4">
    <source>
        <dbReference type="ARBA" id="ARBA00023163"/>
    </source>
</evidence>
<dbReference type="GO" id="GO:0005634">
    <property type="term" value="C:nucleus"/>
    <property type="evidence" value="ECO:0007669"/>
    <property type="project" value="UniProtKB-SubCell"/>
</dbReference>
<dbReference type="GO" id="GO:0000976">
    <property type="term" value="F:transcription cis-regulatory region binding"/>
    <property type="evidence" value="ECO:0007669"/>
    <property type="project" value="TreeGrafter"/>
</dbReference>
<dbReference type="GO" id="GO:0000981">
    <property type="term" value="F:DNA-binding transcription factor activity, RNA polymerase II-specific"/>
    <property type="evidence" value="ECO:0007669"/>
    <property type="project" value="InterPro"/>
</dbReference>
<feature type="compositionally biased region" description="Polar residues" evidence="6">
    <location>
        <begin position="128"/>
        <end position="139"/>
    </location>
</feature>
<dbReference type="PANTHER" id="PTHR37534:SF7">
    <property type="entry name" value="TRANSCRIPTIONAL ACTIVATOR PROTEIN UGA3"/>
    <property type="match status" value="1"/>
</dbReference>
<gene>
    <name evidence="8" type="ORF">PV11_00415</name>
</gene>
<dbReference type="SUPFAM" id="SSF57701">
    <property type="entry name" value="Zn2/Cys6 DNA-binding domain"/>
    <property type="match status" value="1"/>
</dbReference>
<reference evidence="8 9" key="1">
    <citation type="submission" date="2015-01" db="EMBL/GenBank/DDBJ databases">
        <title>The Genome Sequence of Exophiala sideris CBS121828.</title>
        <authorList>
            <consortium name="The Broad Institute Genomics Platform"/>
            <person name="Cuomo C."/>
            <person name="de Hoog S."/>
            <person name="Gorbushina A."/>
            <person name="Stielow B."/>
            <person name="Teixiera M."/>
            <person name="Abouelleil A."/>
            <person name="Chapman S.B."/>
            <person name="Priest M."/>
            <person name="Young S.K."/>
            <person name="Wortman J."/>
            <person name="Nusbaum C."/>
            <person name="Birren B."/>
        </authorList>
    </citation>
    <scope>NUCLEOTIDE SEQUENCE [LARGE SCALE GENOMIC DNA]</scope>
    <source>
        <strain evidence="8 9">CBS 121828</strain>
    </source>
</reference>
<evidence type="ECO:0000313" key="8">
    <source>
        <dbReference type="EMBL" id="KIV84642.1"/>
    </source>
</evidence>
<feature type="region of interest" description="Disordered" evidence="6">
    <location>
        <begin position="123"/>
        <end position="154"/>
    </location>
</feature>
<dbReference type="InterPro" id="IPR036864">
    <property type="entry name" value="Zn2-C6_fun-type_DNA-bd_sf"/>
</dbReference>
<dbReference type="SMART" id="SM00066">
    <property type="entry name" value="GAL4"/>
    <property type="match status" value="1"/>
</dbReference>
<name>A0A0D1YP78_9EURO</name>
<evidence type="ECO:0000256" key="5">
    <source>
        <dbReference type="ARBA" id="ARBA00023242"/>
    </source>
</evidence>
<evidence type="ECO:0000259" key="7">
    <source>
        <dbReference type="PROSITE" id="PS50048"/>
    </source>
</evidence>
<keyword evidence="3" id="KW-0238">DNA-binding</keyword>
<accession>A0A0D1YP78</accession>
<dbReference type="Gene3D" id="4.10.240.10">
    <property type="entry name" value="Zn(2)-C6 fungal-type DNA-binding domain"/>
    <property type="match status" value="1"/>
</dbReference>
<evidence type="ECO:0000256" key="2">
    <source>
        <dbReference type="ARBA" id="ARBA00023015"/>
    </source>
</evidence>
<dbReference type="PANTHER" id="PTHR37534">
    <property type="entry name" value="TRANSCRIPTIONAL ACTIVATOR PROTEIN UGA3"/>
    <property type="match status" value="1"/>
</dbReference>
<dbReference type="Pfam" id="PF00172">
    <property type="entry name" value="Zn_clus"/>
    <property type="match status" value="1"/>
</dbReference>
<dbReference type="STRING" id="1016849.A0A0D1YP78"/>
<feature type="region of interest" description="Disordered" evidence="6">
    <location>
        <begin position="233"/>
        <end position="256"/>
    </location>
</feature>
<dbReference type="GO" id="GO:0045944">
    <property type="term" value="P:positive regulation of transcription by RNA polymerase II"/>
    <property type="evidence" value="ECO:0007669"/>
    <property type="project" value="TreeGrafter"/>
</dbReference>
<evidence type="ECO:0000256" key="1">
    <source>
        <dbReference type="ARBA" id="ARBA00004123"/>
    </source>
</evidence>
<keyword evidence="5" id="KW-0539">Nucleus</keyword>
<dbReference type="GO" id="GO:0008270">
    <property type="term" value="F:zinc ion binding"/>
    <property type="evidence" value="ECO:0007669"/>
    <property type="project" value="InterPro"/>
</dbReference>
<feature type="compositionally biased region" description="Polar residues" evidence="6">
    <location>
        <begin position="245"/>
        <end position="254"/>
    </location>
</feature>
<organism evidence="8 9">
    <name type="scientific">Exophiala sideris</name>
    <dbReference type="NCBI Taxonomy" id="1016849"/>
    <lineage>
        <taxon>Eukaryota</taxon>
        <taxon>Fungi</taxon>
        <taxon>Dikarya</taxon>
        <taxon>Ascomycota</taxon>
        <taxon>Pezizomycotina</taxon>
        <taxon>Eurotiomycetes</taxon>
        <taxon>Chaetothyriomycetidae</taxon>
        <taxon>Chaetothyriales</taxon>
        <taxon>Herpotrichiellaceae</taxon>
        <taxon>Exophiala</taxon>
    </lineage>
</organism>
<dbReference type="PROSITE" id="PS50048">
    <property type="entry name" value="ZN2_CY6_FUNGAL_2"/>
    <property type="match status" value="1"/>
</dbReference>
<dbReference type="EMBL" id="KN846951">
    <property type="protein sequence ID" value="KIV84642.1"/>
    <property type="molecule type" value="Genomic_DNA"/>
</dbReference>
<protein>
    <recommendedName>
        <fullName evidence="7">Zn(2)-C6 fungal-type domain-containing protein</fullName>
    </recommendedName>
</protein>
<evidence type="ECO:0000256" key="3">
    <source>
        <dbReference type="ARBA" id="ARBA00023125"/>
    </source>
</evidence>
<dbReference type="Proteomes" id="UP000053599">
    <property type="component" value="Unassembled WGS sequence"/>
</dbReference>
<dbReference type="OrthoDB" id="3477330at2759"/>
<sequence length="753" mass="83777">MGAHVQAWEMSSHNAFSPGTLEPTMAVTDYPGRADEEAAIQQRSSNDISPGVPFYYGLPIAMPGGETSEPPRKRRKGGKIFSGCSNCRIRKIKCDLREPTCYNCERSRRYICDGYGGNNDARMPAQLPNRSTSSVSSSMIEPPRQPTPKKLPNVTVSDLTETGADLDGLDQNQAQLFDLFNDLNTPMIWPEFTTASDITGEEASSLALPGALSPATGLLRQDFELDERRHYQTTLGQRPADRNSNKTPPNQSTPKPWMQADWWSSMNYQLTDIPSVSLMPEKTLNAIPSPVISGIELPQTTRQLLHHYRTHVCEVMMPTSAPKLNPWLRLYLPLATQEPNSPSKQALLHAILAVAAYNKAQLIPSQRDLHRGQAAEHHQKATATMSKIVAAKKAGSLATEGRPESKHALLAAALTLTTVEVFSGVDEGRGYDHLLLCKTVIELTGGQGWWLSDPVSMTLLQIFQCLNIVGRTSGYFEASSREVDELETDDTSEPEDVASEVRPVVGHELLQTSQNYTPEYTLDISFGISIKTLSYLHRIIMLSKIKSTLRPGQNWPHHAKEELTKLEREMFTDMESACLDASSSNQVTFEGVSQLVANEIKENHLLAFHYSTATFFRRAICDGTADIVPALDGTVDQDLVKRPSGQSLVSKALEHLENIDALAGDLAIANTLWPGFIAAAEAVDWKLRRRALMWFSRARRHGIGNITKAKALVQEIWRRVDRLMSEDHEQHLELGQVDWREVMHDKGMYIMLT</sequence>
<dbReference type="AlphaFoldDB" id="A0A0D1YP78"/>
<evidence type="ECO:0000256" key="6">
    <source>
        <dbReference type="SAM" id="MobiDB-lite"/>
    </source>
</evidence>
<dbReference type="InterPro" id="IPR021858">
    <property type="entry name" value="Fun_TF"/>
</dbReference>
<dbReference type="PROSITE" id="PS00463">
    <property type="entry name" value="ZN2_CY6_FUNGAL_1"/>
    <property type="match status" value="1"/>
</dbReference>
<proteinExistence type="predicted"/>
<keyword evidence="4" id="KW-0804">Transcription</keyword>
<dbReference type="InterPro" id="IPR001138">
    <property type="entry name" value="Zn2Cys6_DnaBD"/>
</dbReference>
<dbReference type="Pfam" id="PF11951">
    <property type="entry name" value="Fungal_trans_2"/>
    <property type="match status" value="1"/>
</dbReference>
<dbReference type="HOGENOM" id="CLU_024405_0_0_1"/>
<dbReference type="CDD" id="cd00067">
    <property type="entry name" value="GAL4"/>
    <property type="match status" value="1"/>
</dbReference>
<feature type="domain" description="Zn(2)-C6 fungal-type" evidence="7">
    <location>
        <begin position="83"/>
        <end position="112"/>
    </location>
</feature>
<keyword evidence="2" id="KW-0805">Transcription regulation</keyword>